<feature type="transmembrane region" description="Helical" evidence="2">
    <location>
        <begin position="192"/>
        <end position="217"/>
    </location>
</feature>
<dbReference type="PROSITE" id="PS51257">
    <property type="entry name" value="PROKAR_LIPOPROTEIN"/>
    <property type="match status" value="1"/>
</dbReference>
<sequence>MISGRTLSKTGLILAVFSLVLQMLGFSCPGWLIVDIDLQVLSATGNGGIVGFGRIVSGSGLWFVRVCVHGTGNLVATCSTDSEHDTWQMGFRLHQAFTGLQSLDWLEVQIELTLALFFCTVAVLLVAFSLCRGFDLPLRPSSAIAAVLSLISVALILPVIIKVVLVVRDAKEASKDLKNNNGESLVSVEDPWALVLSACGMFLAFVASIVLAISAVLKDERKKPTVSPLSILTPAILRMGNFPARISTKDLTGHLPPSAIIVDQIDNENDGQPAIGRQDTEVLAFRTGRMLRETTEYEFYPPPFGQPTGSTEHLEDTTIINSRPPSYERFKSDLSIITGNGKYEREIEDFLSQKNVTLKRDNRAKNIKTDVSNDIKERHTTNNVDIPVKPLRVNRPSPANILKGTYQDGHVQNLKNSFQKTRTDKMNNRNKEETQLKGGNEEDVKGEDIAGKNSKLSAESSKESTVEVREAKNNTKMNKDNKGDHIASISTDHSADKQKQLPSSTENQNNGRKSQTVGRVPVQKNVSTSIVANNIKGDNEKGNTKEVKDKVRFDASEKKGNVTDDLMNGLDKTKVNTTKKTVEPENNEQKANMQKIEPVKVDNATKTSETKYDKVNIGSKGQTKDKPTKPAIKPWNIQRR</sequence>
<keyword evidence="2" id="KW-1133">Transmembrane helix</keyword>
<feature type="compositionally biased region" description="Polar residues" evidence="1">
    <location>
        <begin position="500"/>
        <end position="517"/>
    </location>
</feature>
<dbReference type="Proteomes" id="UP001164746">
    <property type="component" value="Chromosome 2"/>
</dbReference>
<keyword evidence="2" id="KW-0472">Membrane</keyword>
<keyword evidence="4" id="KW-1185">Reference proteome</keyword>
<organism evidence="3 4">
    <name type="scientific">Mya arenaria</name>
    <name type="common">Soft-shell clam</name>
    <dbReference type="NCBI Taxonomy" id="6604"/>
    <lineage>
        <taxon>Eukaryota</taxon>
        <taxon>Metazoa</taxon>
        <taxon>Spiralia</taxon>
        <taxon>Lophotrochozoa</taxon>
        <taxon>Mollusca</taxon>
        <taxon>Bivalvia</taxon>
        <taxon>Autobranchia</taxon>
        <taxon>Heteroconchia</taxon>
        <taxon>Euheterodonta</taxon>
        <taxon>Imparidentia</taxon>
        <taxon>Neoheterodontei</taxon>
        <taxon>Myida</taxon>
        <taxon>Myoidea</taxon>
        <taxon>Myidae</taxon>
        <taxon>Mya</taxon>
    </lineage>
</organism>
<gene>
    <name evidence="3" type="ORF">MAR_028238</name>
</gene>
<evidence type="ECO:0000256" key="1">
    <source>
        <dbReference type="SAM" id="MobiDB-lite"/>
    </source>
</evidence>
<reference evidence="3" key="1">
    <citation type="submission" date="2022-11" db="EMBL/GenBank/DDBJ databases">
        <title>Centuries of genome instability and evolution in soft-shell clam transmissible cancer (bioRxiv).</title>
        <authorList>
            <person name="Hart S.F.M."/>
            <person name="Yonemitsu M.A."/>
            <person name="Giersch R.M."/>
            <person name="Beal B.F."/>
            <person name="Arriagada G."/>
            <person name="Davis B.W."/>
            <person name="Ostrander E.A."/>
            <person name="Goff S.P."/>
            <person name="Metzger M.J."/>
        </authorList>
    </citation>
    <scope>NUCLEOTIDE SEQUENCE</scope>
    <source>
        <strain evidence="3">MELC-2E11</strain>
        <tissue evidence="3">Siphon/mantle</tissue>
    </source>
</reference>
<feature type="transmembrane region" description="Helical" evidence="2">
    <location>
        <begin position="112"/>
        <end position="131"/>
    </location>
</feature>
<accession>A0ABY7DHJ3</accession>
<feature type="transmembrane region" description="Helical" evidence="2">
    <location>
        <begin position="12"/>
        <end position="34"/>
    </location>
</feature>
<name>A0ABY7DHJ3_MYAAR</name>
<feature type="region of interest" description="Disordered" evidence="1">
    <location>
        <begin position="388"/>
        <end position="528"/>
    </location>
</feature>
<evidence type="ECO:0000256" key="2">
    <source>
        <dbReference type="SAM" id="Phobius"/>
    </source>
</evidence>
<evidence type="ECO:0000313" key="3">
    <source>
        <dbReference type="EMBL" id="WAQ95548.1"/>
    </source>
</evidence>
<keyword evidence="2" id="KW-0812">Transmembrane</keyword>
<dbReference type="EMBL" id="CP111013">
    <property type="protein sequence ID" value="WAQ95548.1"/>
    <property type="molecule type" value="Genomic_DNA"/>
</dbReference>
<feature type="compositionally biased region" description="Basic and acidic residues" evidence="1">
    <location>
        <begin position="421"/>
        <end position="450"/>
    </location>
</feature>
<dbReference type="Gene3D" id="1.20.140.150">
    <property type="match status" value="1"/>
</dbReference>
<feature type="compositionally biased region" description="Basic and acidic residues" evidence="1">
    <location>
        <begin position="460"/>
        <end position="485"/>
    </location>
</feature>
<evidence type="ECO:0000313" key="4">
    <source>
        <dbReference type="Proteomes" id="UP001164746"/>
    </source>
</evidence>
<protein>
    <submittedName>
        <fullName evidence="3">Uncharacterized protein</fullName>
    </submittedName>
</protein>
<proteinExistence type="predicted"/>
<feature type="transmembrane region" description="Helical" evidence="2">
    <location>
        <begin position="143"/>
        <end position="167"/>
    </location>
</feature>
<feature type="region of interest" description="Disordered" evidence="1">
    <location>
        <begin position="557"/>
        <end position="640"/>
    </location>
</feature>